<dbReference type="PANTHER" id="PTHR11645:SF13">
    <property type="entry name" value="PYRROLINE-5-CARBOXYLATE REDUCTASE CATALYTIC N-TERMINAL DOMAIN-CONTAINING PROTEIN"/>
    <property type="match status" value="1"/>
</dbReference>
<reference evidence="5" key="1">
    <citation type="submission" date="2016-01" db="EMBL/GenBank/DDBJ databases">
        <authorList>
            <person name="Peeters C."/>
        </authorList>
    </citation>
    <scope>NUCLEOTIDE SEQUENCE [LARGE SCALE GENOMIC DNA]</scope>
    <source>
        <strain evidence="5">LMG 29325</strain>
    </source>
</reference>
<sequence length="256" mass="27478">MRIGFIGTGAITKAVVTGMIRFDVPFERVALSPRNAQTAAGLAKLDARIEVCASNQDVLDSTDVVCIAVVPDIAADVLGKLTFDARHHVISFIAGKSLDEIRAFVRRSAKVVRAVPLPAVAAGKGSTVICPRDDIARTLFAPLGEAVEVDDEHQFNALSATSATMAAFFALLEEQASWLVRQGVPYASARSFLSGYHVGLAHETTLDTKPFSAMIGHAITPGGLNEQLNRELSERGTYAHYSEALDSIMRRVQGRD</sequence>
<dbReference type="InterPro" id="IPR029036">
    <property type="entry name" value="P5CR_dimer"/>
</dbReference>
<proteinExistence type="inferred from homology"/>
<dbReference type="InterPro" id="IPR028939">
    <property type="entry name" value="P5C_Rdtase_cat_N"/>
</dbReference>
<keyword evidence="6" id="KW-1185">Reference proteome</keyword>
<gene>
    <name evidence="5" type="ORF">AWB82_02652</name>
</gene>
<accession>A0A158ANH4</accession>
<comment type="similarity">
    <text evidence="1">Belongs to the pyrroline-5-carboxylate reductase family.</text>
</comment>
<feature type="binding site" evidence="2">
    <location>
        <begin position="68"/>
        <end position="71"/>
    </location>
    <ligand>
        <name>NADP(+)</name>
        <dbReference type="ChEBI" id="CHEBI:58349"/>
    </ligand>
</feature>
<dbReference type="Proteomes" id="UP000054596">
    <property type="component" value="Unassembled WGS sequence"/>
</dbReference>
<dbReference type="Gene3D" id="1.10.3730.10">
    <property type="entry name" value="ProC C-terminal domain-like"/>
    <property type="match status" value="1"/>
</dbReference>
<dbReference type="EMBL" id="FCOJ02000015">
    <property type="protein sequence ID" value="SAK59279.1"/>
    <property type="molecule type" value="Genomic_DNA"/>
</dbReference>
<dbReference type="RefSeq" id="WP_086967650.1">
    <property type="nucleotide sequence ID" value="NZ_FCOJ02000015.1"/>
</dbReference>
<dbReference type="InterPro" id="IPR000304">
    <property type="entry name" value="Pyrroline-COOH_reductase"/>
</dbReference>
<evidence type="ECO:0000256" key="2">
    <source>
        <dbReference type="PIRSR" id="PIRSR000193-1"/>
    </source>
</evidence>
<evidence type="ECO:0000259" key="3">
    <source>
        <dbReference type="Pfam" id="PF03807"/>
    </source>
</evidence>
<keyword evidence="2" id="KW-0521">NADP</keyword>
<evidence type="ECO:0000313" key="6">
    <source>
        <dbReference type="Proteomes" id="UP000054596"/>
    </source>
</evidence>
<evidence type="ECO:0000259" key="4">
    <source>
        <dbReference type="Pfam" id="PF14748"/>
    </source>
</evidence>
<dbReference type="STRING" id="1777143.AWB82_02652"/>
<feature type="binding site" evidence="2">
    <location>
        <position position="55"/>
    </location>
    <ligand>
        <name>NADPH</name>
        <dbReference type="ChEBI" id="CHEBI:57783"/>
    </ligand>
</feature>
<dbReference type="PIRSF" id="PIRSF000193">
    <property type="entry name" value="Pyrrol-5-carb_rd"/>
    <property type="match status" value="1"/>
</dbReference>
<comment type="caution">
    <text evidence="5">The sequence shown here is derived from an EMBL/GenBank/DDBJ whole genome shotgun (WGS) entry which is preliminary data.</text>
</comment>
<dbReference type="GO" id="GO:0055129">
    <property type="term" value="P:L-proline biosynthetic process"/>
    <property type="evidence" value="ECO:0007669"/>
    <property type="project" value="TreeGrafter"/>
</dbReference>
<evidence type="ECO:0000313" key="5">
    <source>
        <dbReference type="EMBL" id="SAK59279.1"/>
    </source>
</evidence>
<dbReference type="Pfam" id="PF14748">
    <property type="entry name" value="P5CR_dimer"/>
    <property type="match status" value="1"/>
</dbReference>
<organism evidence="5 6">
    <name type="scientific">Caballeronia glebae</name>
    <dbReference type="NCBI Taxonomy" id="1777143"/>
    <lineage>
        <taxon>Bacteria</taxon>
        <taxon>Pseudomonadati</taxon>
        <taxon>Pseudomonadota</taxon>
        <taxon>Betaproteobacteria</taxon>
        <taxon>Burkholderiales</taxon>
        <taxon>Burkholderiaceae</taxon>
        <taxon>Caballeronia</taxon>
    </lineage>
</organism>
<dbReference type="AlphaFoldDB" id="A0A158ANH4"/>
<dbReference type="SUPFAM" id="SSF48179">
    <property type="entry name" value="6-phosphogluconate dehydrogenase C-terminal domain-like"/>
    <property type="match status" value="1"/>
</dbReference>
<dbReference type="Gene3D" id="3.40.50.720">
    <property type="entry name" value="NAD(P)-binding Rossmann-like Domain"/>
    <property type="match status" value="1"/>
</dbReference>
<dbReference type="GO" id="GO:0004735">
    <property type="term" value="F:pyrroline-5-carboxylate reductase activity"/>
    <property type="evidence" value="ECO:0007669"/>
    <property type="project" value="InterPro"/>
</dbReference>
<dbReference type="SUPFAM" id="SSF51735">
    <property type="entry name" value="NAD(P)-binding Rossmann-fold domains"/>
    <property type="match status" value="1"/>
</dbReference>
<dbReference type="InterPro" id="IPR008927">
    <property type="entry name" value="6-PGluconate_DH-like_C_sf"/>
</dbReference>
<protein>
    <submittedName>
        <fullName evidence="5">Pyrroline-5-carboxylate reductase</fullName>
    </submittedName>
</protein>
<dbReference type="Pfam" id="PF03807">
    <property type="entry name" value="F420_oxidored"/>
    <property type="match status" value="1"/>
</dbReference>
<evidence type="ECO:0000256" key="1">
    <source>
        <dbReference type="ARBA" id="ARBA00005525"/>
    </source>
</evidence>
<name>A0A158ANH4_9BURK</name>
<dbReference type="NCBIfam" id="NF005063">
    <property type="entry name" value="PRK06476.1"/>
    <property type="match status" value="1"/>
</dbReference>
<dbReference type="OrthoDB" id="4425838at2"/>
<dbReference type="InterPro" id="IPR036291">
    <property type="entry name" value="NAD(P)-bd_dom_sf"/>
</dbReference>
<dbReference type="PANTHER" id="PTHR11645">
    <property type="entry name" value="PYRROLINE-5-CARBOXYLATE REDUCTASE"/>
    <property type="match status" value="1"/>
</dbReference>
<feature type="domain" description="Pyrroline-5-carboxylate reductase dimerisation" evidence="4">
    <location>
        <begin position="152"/>
        <end position="252"/>
    </location>
</feature>
<feature type="domain" description="Pyrroline-5-carboxylate reductase catalytic N-terminal" evidence="3">
    <location>
        <begin position="2"/>
        <end position="95"/>
    </location>
</feature>